<dbReference type="PROSITE" id="PS01124">
    <property type="entry name" value="HTH_ARAC_FAMILY_2"/>
    <property type="match status" value="1"/>
</dbReference>
<name>A0A3R8UA63_9GAMM</name>
<dbReference type="Gene3D" id="1.10.10.60">
    <property type="entry name" value="Homeodomain-like"/>
    <property type="match status" value="1"/>
</dbReference>
<evidence type="ECO:0000256" key="4">
    <source>
        <dbReference type="ARBA" id="ARBA00023163"/>
    </source>
</evidence>
<dbReference type="InterPro" id="IPR020449">
    <property type="entry name" value="Tscrpt_reg_AraC-type_HTH"/>
</dbReference>
<organism evidence="6 7">
    <name type="scientific">Stutzerimonas xanthomarina</name>
    <dbReference type="NCBI Taxonomy" id="271420"/>
    <lineage>
        <taxon>Bacteria</taxon>
        <taxon>Pseudomonadati</taxon>
        <taxon>Pseudomonadota</taxon>
        <taxon>Gammaproteobacteria</taxon>
        <taxon>Pseudomonadales</taxon>
        <taxon>Pseudomonadaceae</taxon>
        <taxon>Stutzerimonas</taxon>
    </lineage>
</organism>
<feature type="domain" description="HTH araC/xylS-type" evidence="5">
    <location>
        <begin position="191"/>
        <end position="289"/>
    </location>
</feature>
<keyword evidence="1" id="KW-0805">Transcription regulation</keyword>
<dbReference type="RefSeq" id="WP_125877556.1">
    <property type="nucleotide sequence ID" value="NZ_RHQL01000006.1"/>
</dbReference>
<protein>
    <submittedName>
        <fullName evidence="6">Helix-turn-helix domain-containing protein</fullName>
    </submittedName>
</protein>
<comment type="caution">
    <text evidence="6">The sequence shown here is derived from an EMBL/GenBank/DDBJ whole genome shotgun (WGS) entry which is preliminary data.</text>
</comment>
<sequence length="313" mass="35344">MSKRIPNYALYGQAALPVWQDLLHLEWINERGDMHQREIKPHQHDSLLQIVYVRSGEGEVSLENSRMGFHAPCLILLPQRTVHAFRYSPETDGPVITAAQRPLESMARILSSDLLALMQRPAVVPLPWDADGEEPIWPLIQLIQTEAHGQERGNVAAGHALLLALLVHVVRLEQPVPSGRPANGRRSQLLIQFRELVDTHFRQHWPLGLYAEALGITPATLGRATREGLGESPTAIISERVVREAQRQLAYTALDIQQIARDLGFDDAAYFSRFFRKQTGLKPSEFRSAFRNAETNQPNSQHAQAEAEALWRY</sequence>
<dbReference type="InterPro" id="IPR018060">
    <property type="entry name" value="HTH_AraC"/>
</dbReference>
<dbReference type="Pfam" id="PF12833">
    <property type="entry name" value="HTH_18"/>
    <property type="match status" value="1"/>
</dbReference>
<dbReference type="InterPro" id="IPR014710">
    <property type="entry name" value="RmlC-like_jellyroll"/>
</dbReference>
<accession>A0A3R8UA63</accession>
<dbReference type="SUPFAM" id="SSF46689">
    <property type="entry name" value="Homeodomain-like"/>
    <property type="match status" value="1"/>
</dbReference>
<gene>
    <name evidence="6" type="ORF">EGJ28_12525</name>
</gene>
<dbReference type="PANTHER" id="PTHR43280:SF32">
    <property type="entry name" value="TRANSCRIPTIONAL REGULATORY PROTEIN"/>
    <property type="match status" value="1"/>
</dbReference>
<dbReference type="PANTHER" id="PTHR43280">
    <property type="entry name" value="ARAC-FAMILY TRANSCRIPTIONAL REGULATOR"/>
    <property type="match status" value="1"/>
</dbReference>
<dbReference type="EMBL" id="RHQL01000006">
    <property type="protein sequence ID" value="RRV11089.1"/>
    <property type="molecule type" value="Genomic_DNA"/>
</dbReference>
<evidence type="ECO:0000256" key="1">
    <source>
        <dbReference type="ARBA" id="ARBA00023015"/>
    </source>
</evidence>
<dbReference type="InterPro" id="IPR011051">
    <property type="entry name" value="RmlC_Cupin_sf"/>
</dbReference>
<dbReference type="GO" id="GO:0003700">
    <property type="term" value="F:DNA-binding transcription factor activity"/>
    <property type="evidence" value="ECO:0007669"/>
    <property type="project" value="InterPro"/>
</dbReference>
<keyword evidence="3" id="KW-0010">Activator</keyword>
<dbReference type="SMART" id="SM00342">
    <property type="entry name" value="HTH_ARAC"/>
    <property type="match status" value="1"/>
</dbReference>
<evidence type="ECO:0000313" key="7">
    <source>
        <dbReference type="Proteomes" id="UP000276506"/>
    </source>
</evidence>
<dbReference type="InterPro" id="IPR009057">
    <property type="entry name" value="Homeodomain-like_sf"/>
</dbReference>
<dbReference type="AlphaFoldDB" id="A0A3R8UA63"/>
<evidence type="ECO:0000256" key="3">
    <source>
        <dbReference type="ARBA" id="ARBA00023159"/>
    </source>
</evidence>
<evidence type="ECO:0000259" key="5">
    <source>
        <dbReference type="PROSITE" id="PS01124"/>
    </source>
</evidence>
<keyword evidence="4" id="KW-0804">Transcription</keyword>
<dbReference type="InterPro" id="IPR047264">
    <property type="entry name" value="Cupin_HpaA-like_N"/>
</dbReference>
<proteinExistence type="predicted"/>
<dbReference type="InterPro" id="IPR003313">
    <property type="entry name" value="AraC-bd"/>
</dbReference>
<dbReference type="GO" id="GO:0043565">
    <property type="term" value="F:sequence-specific DNA binding"/>
    <property type="evidence" value="ECO:0007669"/>
    <property type="project" value="InterPro"/>
</dbReference>
<dbReference type="Gene3D" id="2.60.120.10">
    <property type="entry name" value="Jelly Rolls"/>
    <property type="match status" value="1"/>
</dbReference>
<dbReference type="Proteomes" id="UP000276506">
    <property type="component" value="Unassembled WGS sequence"/>
</dbReference>
<keyword evidence="2" id="KW-0238">DNA-binding</keyword>
<dbReference type="Pfam" id="PF02311">
    <property type="entry name" value="AraC_binding"/>
    <property type="match status" value="1"/>
</dbReference>
<reference evidence="6 7" key="1">
    <citation type="submission" date="2018-10" db="EMBL/GenBank/DDBJ databases">
        <title>Transmission dynamics of multidrug resistant bacteria on intensive care unit surfaces.</title>
        <authorList>
            <person name="D'Souza A.W."/>
            <person name="Potter R.F."/>
            <person name="Wallace M."/>
            <person name="Shupe A."/>
            <person name="Patel S."/>
            <person name="Sun S."/>
            <person name="Gul D."/>
            <person name="Kwon J.H."/>
            <person name="Andleeb S."/>
            <person name="Burnham C.-A.D."/>
            <person name="Dantas G."/>
        </authorList>
    </citation>
    <scope>NUCLEOTIDE SEQUENCE [LARGE SCALE GENOMIC DNA]</scope>
    <source>
        <strain evidence="6 7">PX_177</strain>
    </source>
</reference>
<dbReference type="PRINTS" id="PR00032">
    <property type="entry name" value="HTHARAC"/>
</dbReference>
<dbReference type="SUPFAM" id="SSF51182">
    <property type="entry name" value="RmlC-like cupins"/>
    <property type="match status" value="1"/>
</dbReference>
<evidence type="ECO:0000313" key="6">
    <source>
        <dbReference type="EMBL" id="RRV11089.1"/>
    </source>
</evidence>
<dbReference type="CDD" id="cd06999">
    <property type="entry name" value="cupin_HpaA-like_N"/>
    <property type="match status" value="1"/>
</dbReference>
<evidence type="ECO:0000256" key="2">
    <source>
        <dbReference type="ARBA" id="ARBA00023125"/>
    </source>
</evidence>